<gene>
    <name evidence="7" type="ORF">I0Q91_10415</name>
</gene>
<keyword evidence="3" id="KW-0378">Hydrolase</keyword>
<evidence type="ECO:0000256" key="4">
    <source>
        <dbReference type="ARBA" id="ARBA00023295"/>
    </source>
</evidence>
<evidence type="ECO:0000256" key="5">
    <source>
        <dbReference type="PIRSR" id="PIRSR608264-1"/>
    </source>
</evidence>
<protein>
    <recommendedName>
        <fullName evidence="2">licheninase</fullName>
        <ecNumber evidence="2">3.2.1.73</ecNumber>
    </recommendedName>
</protein>
<comment type="caution">
    <text evidence="7">The sequence shown here is derived from an EMBL/GenBank/DDBJ whole genome shotgun (WGS) entry which is preliminary data.</text>
</comment>
<dbReference type="RefSeq" id="WP_270454488.1">
    <property type="nucleotide sequence ID" value="NZ_JADPIE010000006.1"/>
</dbReference>
<feature type="active site" description="Nucleophile" evidence="5">
    <location>
        <position position="142"/>
    </location>
</feature>
<feature type="active site" description="Proton donor" evidence="5">
    <location>
        <position position="146"/>
    </location>
</feature>
<dbReference type="SUPFAM" id="SSF49899">
    <property type="entry name" value="Concanavalin A-like lectins/glucanases"/>
    <property type="match status" value="1"/>
</dbReference>
<dbReference type="GO" id="GO:0005975">
    <property type="term" value="P:carbohydrate metabolic process"/>
    <property type="evidence" value="ECO:0007669"/>
    <property type="project" value="InterPro"/>
</dbReference>
<dbReference type="EMBL" id="JADPIE010000006">
    <property type="protein sequence ID" value="MBF8437496.1"/>
    <property type="molecule type" value="Genomic_DNA"/>
</dbReference>
<evidence type="ECO:0000313" key="8">
    <source>
        <dbReference type="Proteomes" id="UP000621436"/>
    </source>
</evidence>
<keyword evidence="8" id="KW-1185">Reference proteome</keyword>
<dbReference type="GO" id="GO:0042972">
    <property type="term" value="F:licheninase activity"/>
    <property type="evidence" value="ECO:0007669"/>
    <property type="project" value="UniProtKB-EC"/>
</dbReference>
<reference evidence="7" key="1">
    <citation type="submission" date="2020-11" db="EMBL/GenBank/DDBJ databases">
        <title>Halonatronomonas betainensis gen. nov., sp. nov. a novel haloalkaliphilic representative of the family Halanaerobiacae capable of betaine degradation.</title>
        <authorList>
            <person name="Boltyanskaya Y."/>
            <person name="Kevbrin V."/>
            <person name="Detkova E."/>
            <person name="Grouzdev D.S."/>
            <person name="Koziaeva V."/>
            <person name="Zhilina T."/>
        </authorList>
    </citation>
    <scope>NUCLEOTIDE SEQUENCE</scope>
    <source>
        <strain evidence="7">Z-7014</strain>
    </source>
</reference>
<keyword evidence="4" id="KW-0326">Glycosidase</keyword>
<dbReference type="InterPro" id="IPR013320">
    <property type="entry name" value="ConA-like_dom_sf"/>
</dbReference>
<dbReference type="PROSITE" id="PS51257">
    <property type="entry name" value="PROKAR_LIPOPROTEIN"/>
    <property type="match status" value="1"/>
</dbReference>
<name>A0A931AT97_9FIRM</name>
<sequence>MRKFLFIIYILVIILVFTGCGSASSSDILRQDNLTDEYLSEDELAEIVRDNYNNGQREAICWSEFIASNHELGLGEVISDNVVEADDSMVLVSPENNFDGGQKRTVDRIGYGSYIANLKTDYAAGSYTAFFMYQGVAEKNDEIDIEIYNDGSRRVDFVIWKDGVRTNYVQRKLDFDPTADFNEYRIDYQPDYVAFFINGELMALFTDDIPGSEMYLLANHWWPEWLEPDEEHGESRNYLKQIEKLI</sequence>
<dbReference type="PROSITE" id="PS51762">
    <property type="entry name" value="GH16_2"/>
    <property type="match status" value="1"/>
</dbReference>
<dbReference type="Proteomes" id="UP000621436">
    <property type="component" value="Unassembled WGS sequence"/>
</dbReference>
<evidence type="ECO:0000256" key="3">
    <source>
        <dbReference type="ARBA" id="ARBA00022801"/>
    </source>
</evidence>
<accession>A0A931AT97</accession>
<evidence type="ECO:0000259" key="6">
    <source>
        <dbReference type="PROSITE" id="PS51762"/>
    </source>
</evidence>
<dbReference type="Pfam" id="PF00722">
    <property type="entry name" value="Glyco_hydro_16"/>
    <property type="match status" value="1"/>
</dbReference>
<evidence type="ECO:0000313" key="7">
    <source>
        <dbReference type="EMBL" id="MBF8437496.1"/>
    </source>
</evidence>
<evidence type="ECO:0000256" key="2">
    <source>
        <dbReference type="ARBA" id="ARBA00012690"/>
    </source>
</evidence>
<evidence type="ECO:0000256" key="1">
    <source>
        <dbReference type="ARBA" id="ARBA00000481"/>
    </source>
</evidence>
<dbReference type="Gene3D" id="2.60.120.200">
    <property type="match status" value="1"/>
</dbReference>
<dbReference type="AlphaFoldDB" id="A0A931AT97"/>
<proteinExistence type="predicted"/>
<comment type="catalytic activity">
    <reaction evidence="1">
        <text>Hydrolysis of (1-&gt;4)-beta-D-glucosidic linkages in beta-D-glucans containing (1-&gt;3)- and (1-&gt;4)-bonds.</text>
        <dbReference type="EC" id="3.2.1.73"/>
    </reaction>
</comment>
<organism evidence="7 8">
    <name type="scientific">Halonatronomonas betaini</name>
    <dbReference type="NCBI Taxonomy" id="2778430"/>
    <lineage>
        <taxon>Bacteria</taxon>
        <taxon>Bacillati</taxon>
        <taxon>Bacillota</taxon>
        <taxon>Clostridia</taxon>
        <taxon>Halanaerobiales</taxon>
        <taxon>Halarsenatibacteraceae</taxon>
        <taxon>Halonatronomonas</taxon>
    </lineage>
</organism>
<feature type="domain" description="GH16" evidence="6">
    <location>
        <begin position="29"/>
        <end position="246"/>
    </location>
</feature>
<dbReference type="EC" id="3.2.1.73" evidence="2"/>
<dbReference type="InterPro" id="IPR000757">
    <property type="entry name" value="Beta-glucanase-like"/>
</dbReference>
<dbReference type="PRINTS" id="PR00737">
    <property type="entry name" value="GLHYDRLASE16"/>
</dbReference>
<dbReference type="InterPro" id="IPR008264">
    <property type="entry name" value="Beta_glucanase"/>
</dbReference>